<keyword evidence="5 9" id="KW-1015">Disulfide bond</keyword>
<reference evidence="11 12" key="1">
    <citation type="submission" date="2019-04" db="EMBL/GenBank/DDBJ databases">
        <title>Taxonomy of novel Haliea sp. from mangrove soil of West Coast of India.</title>
        <authorList>
            <person name="Verma A."/>
            <person name="Kumar P."/>
            <person name="Krishnamurthi S."/>
        </authorList>
    </citation>
    <scope>NUCLEOTIDE SEQUENCE [LARGE SCALE GENOMIC DNA]</scope>
    <source>
        <strain evidence="11 12">SAOS-164</strain>
    </source>
</reference>
<dbReference type="OrthoDB" id="5298036at2"/>
<comment type="subcellular location">
    <subcellularLocation>
        <location evidence="9">Cytoplasm</location>
    </subcellularLocation>
</comment>
<keyword evidence="6 9" id="KW-0010">Activator</keyword>
<keyword evidence="12" id="KW-1185">Reference proteome</keyword>
<feature type="region of interest" description="Disordered" evidence="10">
    <location>
        <begin position="1"/>
        <end position="38"/>
    </location>
</feature>
<dbReference type="Pfam" id="PF05247">
    <property type="entry name" value="FlhD"/>
    <property type="match status" value="1"/>
</dbReference>
<dbReference type="AlphaFoldDB" id="A0A4Z0M0N2"/>
<evidence type="ECO:0000313" key="12">
    <source>
        <dbReference type="Proteomes" id="UP000298050"/>
    </source>
</evidence>
<dbReference type="InterPro" id="IPR036194">
    <property type="entry name" value="FlhD_sf"/>
</dbReference>
<feature type="disulfide bond" description="Interchain" evidence="9">
    <location>
        <position position="128"/>
    </location>
</feature>
<comment type="subunit">
    <text evidence="9">Homodimer; disulfide-linked. Forms a heterohexamer composed of two FlhC and four FlhD subunits. Each FlhC binds a FlhD dimer, forming a heterotrimer, and a hexamer assembles by dimerization of two heterotrimers.</text>
</comment>
<keyword evidence="3 9" id="KW-0805">Transcription regulation</keyword>
<dbReference type="EMBL" id="SRLE01000008">
    <property type="protein sequence ID" value="TGD73162.1"/>
    <property type="molecule type" value="Genomic_DNA"/>
</dbReference>
<keyword evidence="1 9" id="KW-0963">Cytoplasm</keyword>
<keyword evidence="7 9" id="KW-0804">Transcription</keyword>
<dbReference type="GO" id="GO:0045893">
    <property type="term" value="P:positive regulation of DNA-templated transcription"/>
    <property type="evidence" value="ECO:0007669"/>
    <property type="project" value="InterPro"/>
</dbReference>
<comment type="similarity">
    <text evidence="9">Belongs to the FlhD family.</text>
</comment>
<dbReference type="GO" id="GO:0044780">
    <property type="term" value="P:bacterial-type flagellum assembly"/>
    <property type="evidence" value="ECO:0007669"/>
    <property type="project" value="InterPro"/>
</dbReference>
<accession>A0A4Z0M0N2</accession>
<dbReference type="GO" id="GO:0003677">
    <property type="term" value="F:DNA binding"/>
    <property type="evidence" value="ECO:0007669"/>
    <property type="project" value="UniProtKB-UniRule"/>
</dbReference>
<evidence type="ECO:0000256" key="2">
    <source>
        <dbReference type="ARBA" id="ARBA00022795"/>
    </source>
</evidence>
<dbReference type="Gene3D" id="1.10.4000.10">
    <property type="entry name" value="Flagellar transcriptional activator FlhD"/>
    <property type="match status" value="1"/>
</dbReference>
<gene>
    <name evidence="9" type="primary">flhD</name>
    <name evidence="11" type="ORF">E4634_12870</name>
</gene>
<feature type="compositionally biased region" description="Basic residues" evidence="10">
    <location>
        <begin position="20"/>
        <end position="30"/>
    </location>
</feature>
<dbReference type="GO" id="GO:0005737">
    <property type="term" value="C:cytoplasm"/>
    <property type="evidence" value="ECO:0007669"/>
    <property type="project" value="UniProtKB-SubCell"/>
</dbReference>
<evidence type="ECO:0000256" key="9">
    <source>
        <dbReference type="HAMAP-Rule" id="MF_00725"/>
    </source>
</evidence>
<organism evidence="11 12">
    <name type="scientific">Mangrovimicrobium sediminis</name>
    <dbReference type="NCBI Taxonomy" id="2562682"/>
    <lineage>
        <taxon>Bacteria</taxon>
        <taxon>Pseudomonadati</taxon>
        <taxon>Pseudomonadota</taxon>
        <taxon>Gammaproteobacteria</taxon>
        <taxon>Cellvibrionales</taxon>
        <taxon>Halieaceae</taxon>
        <taxon>Mangrovimicrobium</taxon>
    </lineage>
</organism>
<keyword evidence="2 9" id="KW-1005">Bacterial flagellum biogenesis</keyword>
<evidence type="ECO:0000256" key="5">
    <source>
        <dbReference type="ARBA" id="ARBA00023157"/>
    </source>
</evidence>
<protein>
    <recommendedName>
        <fullName evidence="9">Flagellar transcriptional regulator FlhD</fullName>
    </recommendedName>
</protein>
<evidence type="ECO:0000256" key="4">
    <source>
        <dbReference type="ARBA" id="ARBA00023125"/>
    </source>
</evidence>
<dbReference type="InterPro" id="IPR023559">
    <property type="entry name" value="Flagellar_FlhD"/>
</dbReference>
<dbReference type="Proteomes" id="UP000298050">
    <property type="component" value="Unassembled WGS sequence"/>
</dbReference>
<dbReference type="SUPFAM" id="SSF63592">
    <property type="entry name" value="Flagellar transcriptional activator FlhD"/>
    <property type="match status" value="1"/>
</dbReference>
<sequence>MGMRPAGTAGNRCAAQPAKLKWRKRSHNNHRSTATTGKSVWLETQEREWPYCTSLSPRSAGTRMLDSETLNEIQELNMTYLLLAKQLLSEDREAGIFRLGVTEEVADYILSLSAKKLAQISRTSQFICTLRIEDVAELEATVASHRDYLATPSHQAMLLASKAAKG</sequence>
<evidence type="ECO:0000313" key="11">
    <source>
        <dbReference type="EMBL" id="TGD73162.1"/>
    </source>
</evidence>
<evidence type="ECO:0000256" key="6">
    <source>
        <dbReference type="ARBA" id="ARBA00023159"/>
    </source>
</evidence>
<evidence type="ECO:0000256" key="1">
    <source>
        <dbReference type="ARBA" id="ARBA00022490"/>
    </source>
</evidence>
<comment type="domain">
    <text evidence="9">The C-terminal region contains a putative helix-turn-helix (HTH) motif, suggesting that this region may bind DNA.</text>
</comment>
<name>A0A4Z0M0N2_9GAMM</name>
<proteinExistence type="inferred from homology"/>
<evidence type="ECO:0000256" key="10">
    <source>
        <dbReference type="SAM" id="MobiDB-lite"/>
    </source>
</evidence>
<evidence type="ECO:0000256" key="7">
    <source>
        <dbReference type="ARBA" id="ARBA00023163"/>
    </source>
</evidence>
<comment type="function">
    <text evidence="8 9">Functions in complex with FlhC as a master transcriptional regulator that regulates transcription of several flagellar and non-flagellar operons by binding to their promoter region. Activates expression of class 2 flagellar genes, including fliA, which is a flagellum-specific sigma factor that turns on the class 3 genes. Also regulates genes whose products function in a variety of physiological pathways.</text>
</comment>
<keyword evidence="4 9" id="KW-0238">DNA-binding</keyword>
<dbReference type="HAMAP" id="MF_00725">
    <property type="entry name" value="FlhD"/>
    <property type="match status" value="1"/>
</dbReference>
<evidence type="ECO:0000256" key="8">
    <source>
        <dbReference type="ARBA" id="ARBA00025431"/>
    </source>
</evidence>
<dbReference type="GO" id="GO:1902208">
    <property type="term" value="P:regulation of bacterial-type flagellum assembly"/>
    <property type="evidence" value="ECO:0007669"/>
    <property type="project" value="UniProtKB-UniRule"/>
</dbReference>
<comment type="caution">
    <text evidence="11">The sequence shown here is derived from an EMBL/GenBank/DDBJ whole genome shotgun (WGS) entry which is preliminary data.</text>
</comment>
<evidence type="ECO:0000256" key="3">
    <source>
        <dbReference type="ARBA" id="ARBA00023015"/>
    </source>
</evidence>